<organism evidence="1 2">
    <name type="scientific">Fusarium solani subsp. cucurbitae</name>
    <name type="common">Neocosmosporum cucurbitae</name>
    <dbReference type="NCBI Taxonomy" id="2747967"/>
    <lineage>
        <taxon>Eukaryota</taxon>
        <taxon>Fungi</taxon>
        <taxon>Dikarya</taxon>
        <taxon>Ascomycota</taxon>
        <taxon>Pezizomycotina</taxon>
        <taxon>Sordariomycetes</taxon>
        <taxon>Hypocreomycetidae</taxon>
        <taxon>Hypocreales</taxon>
        <taxon>Nectriaceae</taxon>
        <taxon>Fusarium</taxon>
        <taxon>Fusarium solani species complex</taxon>
    </lineage>
</organism>
<proteinExistence type="predicted"/>
<dbReference type="Proteomes" id="UP000830768">
    <property type="component" value="Chromosome 6"/>
</dbReference>
<keyword evidence="2" id="KW-1185">Reference proteome</keyword>
<sequence>MANDDFNNHIIHNTPNYSRMQSCLQYAQKAQSKLGRHGWARLAQYAHNATELLPEAPYLVWGPEALRINAQVKKEFGNFKDVAGDFMRFVRDAKMAGYDARMALVTV</sequence>
<evidence type="ECO:0000313" key="2">
    <source>
        <dbReference type="Proteomes" id="UP000830768"/>
    </source>
</evidence>
<accession>A0ACD3Z953</accession>
<protein>
    <submittedName>
        <fullName evidence="1">Uncharacterized protein</fullName>
    </submittedName>
</protein>
<name>A0ACD3Z953_FUSSC</name>
<reference evidence="1" key="1">
    <citation type="submission" date="2021-11" db="EMBL/GenBank/DDBJ databases">
        <title>Fusarium solani-melongenae Genome sequencing and assembly.</title>
        <authorList>
            <person name="Xie S."/>
            <person name="Huang L."/>
            <person name="Zhang X."/>
        </authorList>
    </citation>
    <scope>NUCLEOTIDE SEQUENCE</scope>
    <source>
        <strain evidence="1">CRI 24-3</strain>
    </source>
</reference>
<gene>
    <name evidence="1" type="ORF">LCI18_008597</name>
</gene>
<dbReference type="EMBL" id="CP090035">
    <property type="protein sequence ID" value="UPK97662.1"/>
    <property type="molecule type" value="Genomic_DNA"/>
</dbReference>
<evidence type="ECO:0000313" key="1">
    <source>
        <dbReference type="EMBL" id="UPK97662.1"/>
    </source>
</evidence>